<proteinExistence type="predicted"/>
<protein>
    <submittedName>
        <fullName evidence="1">Virion structural protein</fullName>
    </submittedName>
</protein>
<reference evidence="1 2" key="1">
    <citation type="submission" date="2017-05" db="EMBL/GenBank/DDBJ databases">
        <authorList>
            <person name="Song R."/>
            <person name="Chenine A.L."/>
            <person name="Ruprecht R.M."/>
        </authorList>
    </citation>
    <scope>NUCLEOTIDE SEQUENCE [LARGE SCALE GENOMIC DNA]</scope>
</reference>
<sequence length="414" mass="47732">MYQLVRARYRKDRRAGRWVEADLSNALVSTLATVYGEVMLYITYAGFPGQKALRFDKTMNFRRGIDTSLTVQAWLTSVGNTTLPWETTLPNETVRLVEYGHAWHMGYDIQTRGRHTNIETLTSAFVQEDLMLTHPKFDPQYIDEHCLFTVNGFVHLSDWGTDGVRIVDGNSTVRKSNDNQVGLISFENIGKIRKVPITEAMLSKQNENTPYYQTTYVTMPDDVDMENKTVLLVLGGYLHPFSKSYVRVSDRAWRIELQNILFLERYIESVKGMNMDQLGLSDDPENRTLFSVEEMQRDSAMLGYLTMSQSFFVVIDAPSMFHELEPLEYAGFPGRYLNRDGRQLPVVGAYGRTLDYHTIHEHGYYVYVCTNNFRFDYSANFSNWTRDRLVNGGLYPHTPRRPAQAYLRILGTDA</sequence>
<dbReference type="EMBL" id="MF063068">
    <property type="protein sequence ID" value="ARV77324.1"/>
    <property type="molecule type" value="Genomic_DNA"/>
</dbReference>
<dbReference type="Proteomes" id="UP000224829">
    <property type="component" value="Segment"/>
</dbReference>
<organism evidence="1 2">
    <name type="scientific">Pseudomonas phage Noxifer</name>
    <dbReference type="NCBI Taxonomy" id="2006684"/>
    <lineage>
        <taxon>Viruses</taxon>
        <taxon>Duplodnaviria</taxon>
        <taxon>Heunggongvirae</taxon>
        <taxon>Uroviricota</taxon>
        <taxon>Caudoviricetes</taxon>
        <taxon>Chimalliviridae</taxon>
        <taxon>Noxifervirus</taxon>
        <taxon>Noxifervirus noxifer</taxon>
    </lineage>
</organism>
<keyword evidence="2" id="KW-1185">Reference proteome</keyword>
<accession>A0A1Y0SXI2</accession>
<name>A0A1Y0SXI2_9CAUD</name>
<gene>
    <name evidence="1" type="ORF">NOXIFER_155</name>
</gene>
<evidence type="ECO:0000313" key="1">
    <source>
        <dbReference type="EMBL" id="ARV77324.1"/>
    </source>
</evidence>
<dbReference type="OrthoDB" id="7055at10239"/>
<evidence type="ECO:0000313" key="2">
    <source>
        <dbReference type="Proteomes" id="UP000224829"/>
    </source>
</evidence>